<protein>
    <recommendedName>
        <fullName evidence="15">nitrate reductase (cytochrome)</fullName>
        <ecNumber evidence="15">1.9.6.1</ecNumber>
    </recommendedName>
</protein>
<sequence>LHAIEYLDPAEMPDDEYPYFLTTGRNFAHFHTGTMTRVSPHLDAEQKTGYVEVHPEDALALAVKDGEAVKLSTRRGEIKVPVRISKKVKPGLLFVPFHFAENSANILTNSAFDPIAKIPEFKVCAVKIEKAA</sequence>
<dbReference type="GO" id="GO:0016020">
    <property type="term" value="C:membrane"/>
    <property type="evidence" value="ECO:0007669"/>
    <property type="project" value="TreeGrafter"/>
</dbReference>
<evidence type="ECO:0000256" key="14">
    <source>
        <dbReference type="ARBA" id="ARBA00055000"/>
    </source>
</evidence>
<evidence type="ECO:0000256" key="10">
    <source>
        <dbReference type="ARBA" id="ARBA00023004"/>
    </source>
</evidence>
<dbReference type="GO" id="GO:0022904">
    <property type="term" value="P:respiratory electron transport chain"/>
    <property type="evidence" value="ECO:0007669"/>
    <property type="project" value="TreeGrafter"/>
</dbReference>
<evidence type="ECO:0000256" key="13">
    <source>
        <dbReference type="ARBA" id="ARBA00052176"/>
    </source>
</evidence>
<feature type="non-terminal residue" evidence="17">
    <location>
        <position position="1"/>
    </location>
</feature>
<evidence type="ECO:0000256" key="15">
    <source>
        <dbReference type="ARBA" id="ARBA00067026"/>
    </source>
</evidence>
<evidence type="ECO:0000256" key="6">
    <source>
        <dbReference type="ARBA" id="ARBA00022729"/>
    </source>
</evidence>
<evidence type="ECO:0000256" key="5">
    <source>
        <dbReference type="ARBA" id="ARBA00022723"/>
    </source>
</evidence>
<evidence type="ECO:0000256" key="4">
    <source>
        <dbReference type="ARBA" id="ARBA00022505"/>
    </source>
</evidence>
<comment type="catalytic activity">
    <reaction evidence="13">
        <text>2 Fe(II)-[cytochrome] + nitrate + 2 H(+) = 2 Fe(III)-[cytochrome] + nitrite + H2O</text>
        <dbReference type="Rhea" id="RHEA:12909"/>
        <dbReference type="Rhea" id="RHEA-COMP:11777"/>
        <dbReference type="Rhea" id="RHEA-COMP:11778"/>
        <dbReference type="ChEBI" id="CHEBI:15377"/>
        <dbReference type="ChEBI" id="CHEBI:15378"/>
        <dbReference type="ChEBI" id="CHEBI:16301"/>
        <dbReference type="ChEBI" id="CHEBI:17632"/>
        <dbReference type="ChEBI" id="CHEBI:29033"/>
        <dbReference type="ChEBI" id="CHEBI:29034"/>
        <dbReference type="EC" id="1.9.6.1"/>
    </reaction>
</comment>
<dbReference type="Gene3D" id="2.40.40.20">
    <property type="match status" value="1"/>
</dbReference>
<evidence type="ECO:0000256" key="2">
    <source>
        <dbReference type="ARBA" id="ARBA00001966"/>
    </source>
</evidence>
<dbReference type="CDD" id="cd02790">
    <property type="entry name" value="MopB_CT_Formate-Dh_H"/>
    <property type="match status" value="1"/>
</dbReference>
<keyword evidence="10" id="KW-0408">Iron</keyword>
<keyword evidence="3" id="KW-0004">4Fe-4S</keyword>
<evidence type="ECO:0000256" key="3">
    <source>
        <dbReference type="ARBA" id="ARBA00022485"/>
    </source>
</evidence>
<dbReference type="PANTHER" id="PTHR43105">
    <property type="entry name" value="RESPIRATORY NITRATE REDUCTASE"/>
    <property type="match status" value="1"/>
</dbReference>
<dbReference type="EC" id="1.9.6.1" evidence="15"/>
<evidence type="ECO:0000256" key="8">
    <source>
        <dbReference type="ARBA" id="ARBA00022982"/>
    </source>
</evidence>
<keyword evidence="9" id="KW-0560">Oxidoreductase</keyword>
<dbReference type="InterPro" id="IPR009010">
    <property type="entry name" value="Asp_de-COase-like_dom_sf"/>
</dbReference>
<comment type="function">
    <text evidence="14">Catalytic subunit of the periplasmic nitrate reductase complex NapAB. Receives electrons from NapB and catalyzes the reduction of nitrate to nitrite.</text>
</comment>
<dbReference type="Pfam" id="PF01568">
    <property type="entry name" value="Molydop_binding"/>
    <property type="match status" value="1"/>
</dbReference>
<dbReference type="Proteomes" id="UP000603434">
    <property type="component" value="Unassembled WGS sequence"/>
</dbReference>
<dbReference type="InterPro" id="IPR006657">
    <property type="entry name" value="MoPterin_dinucl-bd_dom"/>
</dbReference>
<dbReference type="GO" id="GO:0050140">
    <property type="term" value="F:nitrate reductase (cytochrome) activity"/>
    <property type="evidence" value="ECO:0007669"/>
    <property type="project" value="UniProtKB-EC"/>
</dbReference>
<reference evidence="17 18" key="1">
    <citation type="submission" date="2020-08" db="EMBL/GenBank/DDBJ databases">
        <title>Bridging the membrane lipid divide: bacteria of the FCB group superphylum have the potential to synthesize archaeal ether lipids.</title>
        <authorList>
            <person name="Villanueva L."/>
            <person name="Von Meijenfeldt F.A.B."/>
            <person name="Westbye A.B."/>
            <person name="Yadav S."/>
            <person name="Hopmans E.C."/>
            <person name="Dutilh B.E."/>
            <person name="Sinninghe Damste J.S."/>
        </authorList>
    </citation>
    <scope>NUCLEOTIDE SEQUENCE [LARGE SCALE GENOMIC DNA]</scope>
    <source>
        <strain evidence="17">NIOZ-UU30</strain>
    </source>
</reference>
<dbReference type="EMBL" id="JACNJH010000210">
    <property type="protein sequence ID" value="MBC8362694.1"/>
    <property type="molecule type" value="Genomic_DNA"/>
</dbReference>
<keyword evidence="7" id="KW-0574">Periplasm</keyword>
<dbReference type="GO" id="GO:0003954">
    <property type="term" value="F:NADH dehydrogenase activity"/>
    <property type="evidence" value="ECO:0007669"/>
    <property type="project" value="TreeGrafter"/>
</dbReference>
<keyword evidence="8" id="KW-0249">Electron transport</keyword>
<keyword evidence="8" id="KW-0813">Transport</keyword>
<keyword evidence="11" id="KW-0411">Iron-sulfur</keyword>
<dbReference type="PANTHER" id="PTHR43105:SF10">
    <property type="entry name" value="NADH-QUINONE OXIDOREDUCTASE SUBUNIT G"/>
    <property type="match status" value="1"/>
</dbReference>
<comment type="cofactor">
    <cofactor evidence="2">
        <name>[4Fe-4S] cluster</name>
        <dbReference type="ChEBI" id="CHEBI:49883"/>
    </cofactor>
</comment>
<evidence type="ECO:0000313" key="17">
    <source>
        <dbReference type="EMBL" id="MBC8362694.1"/>
    </source>
</evidence>
<comment type="cofactor">
    <cofactor evidence="1">
        <name>Mo-bis(molybdopterin guanine dinucleotide)</name>
        <dbReference type="ChEBI" id="CHEBI:60539"/>
    </cofactor>
</comment>
<dbReference type="AlphaFoldDB" id="A0A8J6TN72"/>
<evidence type="ECO:0000313" key="18">
    <source>
        <dbReference type="Proteomes" id="UP000603434"/>
    </source>
</evidence>
<dbReference type="GO" id="GO:0042128">
    <property type="term" value="P:nitrate assimilation"/>
    <property type="evidence" value="ECO:0007669"/>
    <property type="project" value="UniProtKB-KW"/>
</dbReference>
<dbReference type="SUPFAM" id="SSF50692">
    <property type="entry name" value="ADC-like"/>
    <property type="match status" value="1"/>
</dbReference>
<evidence type="ECO:0000256" key="1">
    <source>
        <dbReference type="ARBA" id="ARBA00001942"/>
    </source>
</evidence>
<evidence type="ECO:0000256" key="11">
    <source>
        <dbReference type="ARBA" id="ARBA00023014"/>
    </source>
</evidence>
<evidence type="ECO:0000256" key="12">
    <source>
        <dbReference type="ARBA" id="ARBA00023063"/>
    </source>
</evidence>
<evidence type="ECO:0000256" key="7">
    <source>
        <dbReference type="ARBA" id="ARBA00022764"/>
    </source>
</evidence>
<dbReference type="GO" id="GO:0046872">
    <property type="term" value="F:metal ion binding"/>
    <property type="evidence" value="ECO:0007669"/>
    <property type="project" value="UniProtKB-KW"/>
</dbReference>
<accession>A0A8J6TN72</accession>
<evidence type="ECO:0000259" key="16">
    <source>
        <dbReference type="Pfam" id="PF01568"/>
    </source>
</evidence>
<dbReference type="FunFam" id="2.40.40.20:FF:000005">
    <property type="entry name" value="Periplasmic nitrate reductase"/>
    <property type="match status" value="1"/>
</dbReference>
<comment type="caution">
    <text evidence="17">The sequence shown here is derived from an EMBL/GenBank/DDBJ whole genome shotgun (WGS) entry which is preliminary data.</text>
</comment>
<gene>
    <name evidence="17" type="ORF">H8E23_15015</name>
</gene>
<keyword evidence="12" id="KW-0534">Nitrate assimilation</keyword>
<dbReference type="GO" id="GO:0051539">
    <property type="term" value="F:4 iron, 4 sulfur cluster binding"/>
    <property type="evidence" value="ECO:0007669"/>
    <property type="project" value="UniProtKB-KW"/>
</dbReference>
<dbReference type="InterPro" id="IPR050123">
    <property type="entry name" value="Prok_molybdopt-oxidoreductase"/>
</dbReference>
<dbReference type="InterPro" id="IPR041925">
    <property type="entry name" value="CT_Formate-Dh_H"/>
</dbReference>
<name>A0A8J6TN72_9BACT</name>
<proteinExistence type="predicted"/>
<evidence type="ECO:0000256" key="9">
    <source>
        <dbReference type="ARBA" id="ARBA00023002"/>
    </source>
</evidence>
<keyword evidence="6" id="KW-0732">Signal</keyword>
<organism evidence="17 18">
    <name type="scientific">Candidatus Desulfatibia profunda</name>
    <dbReference type="NCBI Taxonomy" id="2841695"/>
    <lineage>
        <taxon>Bacteria</taxon>
        <taxon>Pseudomonadati</taxon>
        <taxon>Thermodesulfobacteriota</taxon>
        <taxon>Desulfobacteria</taxon>
        <taxon>Desulfobacterales</taxon>
        <taxon>Desulfobacterales incertae sedis</taxon>
        <taxon>Candidatus Desulfatibia</taxon>
    </lineage>
</organism>
<feature type="domain" description="Molybdopterin dinucleotide-binding" evidence="16">
    <location>
        <begin position="20"/>
        <end position="125"/>
    </location>
</feature>
<dbReference type="GO" id="GO:0043546">
    <property type="term" value="F:molybdopterin cofactor binding"/>
    <property type="evidence" value="ECO:0007669"/>
    <property type="project" value="InterPro"/>
</dbReference>
<keyword evidence="4" id="KW-0500">Molybdenum</keyword>
<keyword evidence="5" id="KW-0479">Metal-binding</keyword>